<feature type="compositionally biased region" description="Low complexity" evidence="18">
    <location>
        <begin position="306"/>
        <end position="319"/>
    </location>
</feature>
<feature type="active site" evidence="16">
    <location>
        <position position="124"/>
    </location>
</feature>
<evidence type="ECO:0000256" key="2">
    <source>
        <dbReference type="ARBA" id="ARBA00004496"/>
    </source>
</evidence>
<dbReference type="InterPro" id="IPR057328">
    <property type="entry name" value="RNaseT2L_C"/>
</dbReference>
<evidence type="ECO:0000256" key="12">
    <source>
        <dbReference type="ARBA" id="ARBA00023180"/>
    </source>
</evidence>
<evidence type="ECO:0000256" key="18">
    <source>
        <dbReference type="SAM" id="MobiDB-lite"/>
    </source>
</evidence>
<evidence type="ECO:0000259" key="19">
    <source>
        <dbReference type="Pfam" id="PF25488"/>
    </source>
</evidence>
<feature type="domain" description="RNase T2-like C-terminal" evidence="19">
    <location>
        <begin position="333"/>
        <end position="450"/>
    </location>
</feature>
<dbReference type="EMBL" id="JPOX01000006">
    <property type="protein sequence ID" value="KFX50688.1"/>
    <property type="molecule type" value="Genomic_DNA"/>
</dbReference>
<name>A0A093XZK5_TALMA</name>
<comment type="subcellular location">
    <subcellularLocation>
        <location evidence="2">Cytoplasm</location>
    </subcellularLocation>
    <subcellularLocation>
        <location evidence="1">Vacuole lumen</location>
    </subcellularLocation>
</comment>
<keyword evidence="9" id="KW-0255">Endonuclease</keyword>
<reference key="1">
    <citation type="journal article" date="2014" name="PLoS Genet.">
        <title>Signature Gene Expression Reveals Novel Clues to the Molecular Mechanisms of Dimorphic Transition in Penicillium marneffei.</title>
        <authorList>
            <person name="Yang E."/>
            <person name="Wang G."/>
            <person name="Cai J."/>
            <person name="Woo P.C."/>
            <person name="Lau S.K."/>
            <person name="Yuen K.-Y."/>
            <person name="Chow W.-N."/>
            <person name="Lin X."/>
        </authorList>
    </citation>
    <scope>NUCLEOTIDE SEQUENCE [LARGE SCALE GENOMIC DNA]</scope>
    <source>
        <strain>PM1</strain>
    </source>
</reference>
<evidence type="ECO:0000256" key="6">
    <source>
        <dbReference type="ARBA" id="ARBA00022554"/>
    </source>
</evidence>
<evidence type="ECO:0000313" key="20">
    <source>
        <dbReference type="EMBL" id="KFX50688.1"/>
    </source>
</evidence>
<dbReference type="GO" id="GO:0006401">
    <property type="term" value="P:RNA catabolic process"/>
    <property type="evidence" value="ECO:0007669"/>
    <property type="project" value="UniProtKB-ARBA"/>
</dbReference>
<accession>A0A093XZK5</accession>
<evidence type="ECO:0000256" key="7">
    <source>
        <dbReference type="ARBA" id="ARBA00022722"/>
    </source>
</evidence>
<dbReference type="InterPro" id="IPR036430">
    <property type="entry name" value="RNase_T2-like_sf"/>
</dbReference>
<keyword evidence="12" id="KW-0325">Glycoprotein</keyword>
<evidence type="ECO:0000256" key="14">
    <source>
        <dbReference type="ARBA" id="ARBA00025494"/>
    </source>
</evidence>
<keyword evidence="13" id="KW-0456">Lyase</keyword>
<protein>
    <recommendedName>
        <fullName evidence="15">Ribonuclease T2-like</fullName>
        <ecNumber evidence="4">4.6.1.19</ecNumber>
    </recommendedName>
</protein>
<keyword evidence="6" id="KW-0926">Vacuole</keyword>
<dbReference type="eggNOG" id="KOG1642">
    <property type="taxonomic scope" value="Eukaryota"/>
</dbReference>
<evidence type="ECO:0000256" key="10">
    <source>
        <dbReference type="ARBA" id="ARBA00022801"/>
    </source>
</evidence>
<dbReference type="GO" id="GO:0033897">
    <property type="term" value="F:ribonuclease T2 activity"/>
    <property type="evidence" value="ECO:0007669"/>
    <property type="project" value="UniProtKB-EC"/>
</dbReference>
<dbReference type="PANTHER" id="PTHR11240:SF22">
    <property type="entry name" value="RIBONUCLEASE T2"/>
    <property type="match status" value="1"/>
</dbReference>
<dbReference type="InterPro" id="IPR018188">
    <property type="entry name" value="RNase_T2_His_AS_1"/>
</dbReference>
<reference evidence="20" key="2">
    <citation type="journal article" date="2014" name="PLoS Genet.">
        <title>Signature gene expression reveals novel clues to the molecular mechanisms of dimorphic transition in Penicillium marneffei.</title>
        <authorList>
            <person name="Yang E."/>
            <person name="Wang G."/>
            <person name="Cai J."/>
            <person name="Woo P.C."/>
            <person name="Lau S.K."/>
            <person name="Yuen K.-Y."/>
            <person name="Chow W.-N."/>
            <person name="Lin X."/>
        </authorList>
    </citation>
    <scope>NUCLEOTIDE SEQUENCE</scope>
    <source>
        <strain evidence="20">PM1</strain>
    </source>
</reference>
<evidence type="ECO:0000256" key="3">
    <source>
        <dbReference type="ARBA" id="ARBA00007469"/>
    </source>
</evidence>
<keyword evidence="11" id="KW-1015">Disulfide bond</keyword>
<evidence type="ECO:0000256" key="17">
    <source>
        <dbReference type="RuleBase" id="RU004328"/>
    </source>
</evidence>
<dbReference type="GO" id="GO:0003723">
    <property type="term" value="F:RNA binding"/>
    <property type="evidence" value="ECO:0007669"/>
    <property type="project" value="InterPro"/>
</dbReference>
<dbReference type="PROSITE" id="PS00530">
    <property type="entry name" value="RNASE_T2_1"/>
    <property type="match status" value="1"/>
</dbReference>
<dbReference type="InterPro" id="IPR001568">
    <property type="entry name" value="RNase_T2-like"/>
</dbReference>
<feature type="compositionally biased region" description="Polar residues" evidence="18">
    <location>
        <begin position="7"/>
        <end position="22"/>
    </location>
</feature>
<keyword evidence="10" id="KW-0378">Hydrolase</keyword>
<dbReference type="HOGENOM" id="CLU_037966_0_1_1"/>
<dbReference type="AlphaFoldDB" id="A0A093XZK5"/>
<dbReference type="Pfam" id="PF00445">
    <property type="entry name" value="Ribonuclease_T2"/>
    <property type="match status" value="1"/>
</dbReference>
<evidence type="ECO:0000256" key="15">
    <source>
        <dbReference type="ARBA" id="ARBA00071169"/>
    </source>
</evidence>
<evidence type="ECO:0000256" key="13">
    <source>
        <dbReference type="ARBA" id="ARBA00023239"/>
    </source>
</evidence>
<feature type="region of interest" description="Disordered" evidence="18">
    <location>
        <begin position="289"/>
        <end position="337"/>
    </location>
</feature>
<comment type="function">
    <text evidence="14">Rnase which modulates cell survival under stress conditions. Released from the vacuole to the cytoplasm during stress to promote tRNA and rRNA cleavage and to activate separately a downstream pathway that promotes cell death. Involved in cell size, vacuolar morphology and growth at high temperatures and high salt concentration.</text>
</comment>
<proteinExistence type="inferred from homology"/>
<dbReference type="GO" id="GO:0016787">
    <property type="term" value="F:hydrolase activity"/>
    <property type="evidence" value="ECO:0007669"/>
    <property type="project" value="UniProtKB-KW"/>
</dbReference>
<keyword evidence="5" id="KW-0963">Cytoplasm</keyword>
<evidence type="ECO:0000256" key="9">
    <source>
        <dbReference type="ARBA" id="ARBA00022759"/>
    </source>
</evidence>
<organism evidence="20">
    <name type="scientific">Talaromyces marneffei PM1</name>
    <dbReference type="NCBI Taxonomy" id="1077442"/>
    <lineage>
        <taxon>Eukaryota</taxon>
        <taxon>Fungi</taxon>
        <taxon>Dikarya</taxon>
        <taxon>Ascomycota</taxon>
        <taxon>Pezizomycotina</taxon>
        <taxon>Eurotiomycetes</taxon>
        <taxon>Eurotiomycetidae</taxon>
        <taxon>Eurotiales</taxon>
        <taxon>Trichocomaceae</taxon>
        <taxon>Talaromyces</taxon>
        <taxon>Talaromyces sect. Talaromyces</taxon>
    </lineage>
</organism>
<evidence type="ECO:0000256" key="1">
    <source>
        <dbReference type="ARBA" id="ARBA00004410"/>
    </source>
</evidence>
<feature type="region of interest" description="Disordered" evidence="18">
    <location>
        <begin position="1"/>
        <end position="22"/>
    </location>
</feature>
<evidence type="ECO:0000256" key="5">
    <source>
        <dbReference type="ARBA" id="ARBA00022490"/>
    </source>
</evidence>
<keyword evidence="7" id="KW-0540">Nuclease</keyword>
<evidence type="ECO:0000256" key="16">
    <source>
        <dbReference type="PIRSR" id="PIRSR633697-1"/>
    </source>
</evidence>
<dbReference type="GO" id="GO:0005775">
    <property type="term" value="C:vacuolar lumen"/>
    <property type="evidence" value="ECO:0007669"/>
    <property type="project" value="UniProtKB-SubCell"/>
</dbReference>
<evidence type="ECO:0000256" key="4">
    <source>
        <dbReference type="ARBA" id="ARBA00012571"/>
    </source>
</evidence>
<evidence type="ECO:0000256" key="11">
    <source>
        <dbReference type="ARBA" id="ARBA00023157"/>
    </source>
</evidence>
<dbReference type="SUPFAM" id="SSF55895">
    <property type="entry name" value="Ribonuclease Rh-like"/>
    <property type="match status" value="1"/>
</dbReference>
<keyword evidence="8" id="KW-0732">Signal</keyword>
<feature type="active site" evidence="16">
    <location>
        <position position="182"/>
    </location>
</feature>
<dbReference type="FunFam" id="3.90.730.10:FF:000004">
    <property type="entry name" value="Ribonuclease T2-like"/>
    <property type="match status" value="1"/>
</dbReference>
<dbReference type="InterPro" id="IPR033130">
    <property type="entry name" value="RNase_T2_His_AS_2"/>
</dbReference>
<dbReference type="PANTHER" id="PTHR11240">
    <property type="entry name" value="RIBONUCLEASE T2"/>
    <property type="match status" value="1"/>
</dbReference>
<dbReference type="PROSITE" id="PS00531">
    <property type="entry name" value="RNASE_T2_2"/>
    <property type="match status" value="1"/>
</dbReference>
<dbReference type="InterPro" id="IPR033697">
    <property type="entry name" value="Ribonuclease_T2_eukaryotic"/>
</dbReference>
<evidence type="ECO:0000256" key="8">
    <source>
        <dbReference type="ARBA" id="ARBA00022729"/>
    </source>
</evidence>
<dbReference type="EC" id="4.6.1.19" evidence="4"/>
<sequence>MRRERLTSLTSTGNNLPTTSFQQPSFASSTIQRMELVPFSQYIPSPQRILKAITAGALPFLSSENPADLSSKQFSSCPKPEMSCQAKFDGQDTCCFNYPGGHFLQTQFWDADPAIGPDDSWTIHGLWPDHCDGGFDEYCDSHRRYGNISLILVDGGRSDLLEYMSEYWKDFRGDDANLWEHEWNKHGTCISTLETKCYSGYVPQEEVVDYFDKAVDLFKGLPSYKTLSNAGIVPSHDVTYRKVDIENALNEAHGARVTIRCHGGAFNEIWYHYHVAGRLQTGKFEPADAVGGGSNCPSSGIRYIPKRSAPPSKPRPTATHQPGQPEPTGPVEPRRGNLRVYTGDQQQRGCLISGGTWFTSGTCATFKATDVTGGFHVQTRRGSCGFVKDVFTCGHQIHNPALFEISDDNKLTYNGNTTFFADKVPKGHVQSKVFAHGDGDEHAVELSIAWFET</sequence>
<dbReference type="Gene3D" id="3.90.730.10">
    <property type="entry name" value="Ribonuclease T2-like"/>
    <property type="match status" value="1"/>
</dbReference>
<dbReference type="CDD" id="cd01061">
    <property type="entry name" value="RNase_T2_euk"/>
    <property type="match status" value="1"/>
</dbReference>
<dbReference type="GO" id="GO:0005576">
    <property type="term" value="C:extracellular region"/>
    <property type="evidence" value="ECO:0007669"/>
    <property type="project" value="TreeGrafter"/>
</dbReference>
<feature type="active site" evidence="16">
    <location>
        <position position="186"/>
    </location>
</feature>
<dbReference type="Pfam" id="PF25488">
    <property type="entry name" value="RNaseT2L_C"/>
    <property type="match status" value="1"/>
</dbReference>
<comment type="similarity">
    <text evidence="3 17">Belongs to the RNase T2 family.</text>
</comment>
<gene>
    <name evidence="20" type="ORF">GQ26_0060050</name>
</gene>
<comment type="caution">
    <text evidence="20">The sequence shown here is derived from an EMBL/GenBank/DDBJ whole genome shotgun (WGS) entry which is preliminary data.</text>
</comment>